<dbReference type="PIRSF" id="PIRSF016557">
    <property type="entry name" value="Caps_synth_CpsB"/>
    <property type="match status" value="1"/>
</dbReference>
<reference evidence="5 6" key="1">
    <citation type="submission" date="2019-06" db="EMBL/GenBank/DDBJ databases">
        <title>Gramella sabulilitoris sp. nov., isolated from a marine sand.</title>
        <authorList>
            <person name="Yoon J.-H."/>
        </authorList>
    </citation>
    <scope>NUCLEOTIDE SEQUENCE [LARGE SCALE GENOMIC DNA]</scope>
    <source>
        <strain evidence="5 6">HSMS-1</strain>
    </source>
</reference>
<keyword evidence="6" id="KW-1185">Reference proteome</keyword>
<dbReference type="GO" id="GO:0004725">
    <property type="term" value="F:protein tyrosine phosphatase activity"/>
    <property type="evidence" value="ECO:0007669"/>
    <property type="project" value="UniProtKB-EC"/>
</dbReference>
<protein>
    <recommendedName>
        <fullName evidence="2">protein-tyrosine-phosphatase</fullName>
        <ecNumber evidence="2">3.1.3.48</ecNumber>
    </recommendedName>
</protein>
<evidence type="ECO:0000256" key="3">
    <source>
        <dbReference type="ARBA" id="ARBA00022801"/>
    </source>
</evidence>
<comment type="caution">
    <text evidence="5">The sequence shown here is derived from an EMBL/GenBank/DDBJ whole genome shotgun (WGS) entry which is preliminary data.</text>
</comment>
<dbReference type="PANTHER" id="PTHR39181">
    <property type="entry name" value="TYROSINE-PROTEIN PHOSPHATASE YWQE"/>
    <property type="match status" value="1"/>
</dbReference>
<dbReference type="AlphaFoldDB" id="A0A550I293"/>
<name>A0A550I293_9FLAO</name>
<dbReference type="OrthoDB" id="9788539at2"/>
<dbReference type="InterPro" id="IPR016195">
    <property type="entry name" value="Pol/histidinol_Pase-like"/>
</dbReference>
<dbReference type="SUPFAM" id="SSF89550">
    <property type="entry name" value="PHP domain-like"/>
    <property type="match status" value="1"/>
</dbReference>
<evidence type="ECO:0000313" key="6">
    <source>
        <dbReference type="Proteomes" id="UP000315131"/>
    </source>
</evidence>
<evidence type="ECO:0000256" key="1">
    <source>
        <dbReference type="ARBA" id="ARBA00005750"/>
    </source>
</evidence>
<evidence type="ECO:0000313" key="5">
    <source>
        <dbReference type="EMBL" id="TRO65092.1"/>
    </source>
</evidence>
<gene>
    <name evidence="5" type="ORF">FGM01_06705</name>
</gene>
<dbReference type="EMBL" id="VHSF01000002">
    <property type="protein sequence ID" value="TRO65092.1"/>
    <property type="molecule type" value="Genomic_DNA"/>
</dbReference>
<keyword evidence="3" id="KW-0378">Hydrolase</keyword>
<dbReference type="InterPro" id="IPR016667">
    <property type="entry name" value="Caps_polysacc_synth_CpsB/CapC"/>
</dbReference>
<evidence type="ECO:0000256" key="2">
    <source>
        <dbReference type="ARBA" id="ARBA00013064"/>
    </source>
</evidence>
<dbReference type="Pfam" id="PF19567">
    <property type="entry name" value="CpsB_CapC"/>
    <property type="match status" value="1"/>
</dbReference>
<dbReference type="Gene3D" id="3.20.20.140">
    <property type="entry name" value="Metal-dependent hydrolases"/>
    <property type="match status" value="1"/>
</dbReference>
<dbReference type="RefSeq" id="WP_143410386.1">
    <property type="nucleotide sequence ID" value="NZ_VHSF01000002.1"/>
</dbReference>
<sequence>MLSFFQKNIYLVDLIEGITDFHNHILPGIDDGAKSIEESIGLIKAFENISITNFVATPHVIGEYYPNTPQTISSAYQNLAKQLEDPSRIAYAAEYMMDQHFIDILENGEILNIIGSKVLVEMSYFQPPLNLNEILFKIQNASYSPILAHPERYAFFHSKSLEKFKDLKSRGCDFQLNMLSLSGHYGLGIQKTAFQMLENKMIDFICSDVHRIDHLEKIKKIKVPKKFSAGIQTVINNQKNLFS</sequence>
<accession>A0A550I293</accession>
<comment type="similarity">
    <text evidence="1">Belongs to the metallo-dependent hydrolases superfamily. CpsB/CapC family.</text>
</comment>
<evidence type="ECO:0000256" key="4">
    <source>
        <dbReference type="ARBA" id="ARBA00051722"/>
    </source>
</evidence>
<dbReference type="PANTHER" id="PTHR39181:SF1">
    <property type="entry name" value="TYROSINE-PROTEIN PHOSPHATASE YWQE"/>
    <property type="match status" value="1"/>
</dbReference>
<proteinExistence type="inferred from homology"/>
<organism evidence="5 6">
    <name type="scientific">Christiangramia sabulilitoris</name>
    <dbReference type="NCBI Taxonomy" id="2583991"/>
    <lineage>
        <taxon>Bacteria</taxon>
        <taxon>Pseudomonadati</taxon>
        <taxon>Bacteroidota</taxon>
        <taxon>Flavobacteriia</taxon>
        <taxon>Flavobacteriales</taxon>
        <taxon>Flavobacteriaceae</taxon>
        <taxon>Christiangramia</taxon>
    </lineage>
</organism>
<comment type="catalytic activity">
    <reaction evidence="4">
        <text>O-phospho-L-tyrosyl-[protein] + H2O = L-tyrosyl-[protein] + phosphate</text>
        <dbReference type="Rhea" id="RHEA:10684"/>
        <dbReference type="Rhea" id="RHEA-COMP:10136"/>
        <dbReference type="Rhea" id="RHEA-COMP:20101"/>
        <dbReference type="ChEBI" id="CHEBI:15377"/>
        <dbReference type="ChEBI" id="CHEBI:43474"/>
        <dbReference type="ChEBI" id="CHEBI:46858"/>
        <dbReference type="ChEBI" id="CHEBI:61978"/>
        <dbReference type="EC" id="3.1.3.48"/>
    </reaction>
</comment>
<dbReference type="GO" id="GO:0030145">
    <property type="term" value="F:manganese ion binding"/>
    <property type="evidence" value="ECO:0007669"/>
    <property type="project" value="InterPro"/>
</dbReference>
<dbReference type="EC" id="3.1.3.48" evidence="2"/>
<dbReference type="Proteomes" id="UP000315131">
    <property type="component" value="Unassembled WGS sequence"/>
</dbReference>